<evidence type="ECO:0000313" key="7">
    <source>
        <dbReference type="EMBL" id="QIO06982.1"/>
    </source>
</evidence>
<evidence type="ECO:0000256" key="4">
    <source>
        <dbReference type="ARBA" id="ARBA00022898"/>
    </source>
</evidence>
<dbReference type="KEGG" id="asha:G8E00_14085"/>
<evidence type="ECO:0000256" key="5">
    <source>
        <dbReference type="ARBA" id="ARBA00047931"/>
    </source>
</evidence>
<keyword evidence="4" id="KW-0663">Pyridoxal phosphate</keyword>
<organism evidence="7 8">
    <name type="scientific">Acinetobacter shaoyimingii</name>
    <dbReference type="NCBI Taxonomy" id="2715164"/>
    <lineage>
        <taxon>Bacteria</taxon>
        <taxon>Pseudomonadati</taxon>
        <taxon>Pseudomonadota</taxon>
        <taxon>Gammaproteobacteria</taxon>
        <taxon>Moraxellales</taxon>
        <taxon>Moraxellaceae</taxon>
        <taxon>Acinetobacter</taxon>
    </lineage>
</organism>
<comment type="catalytic activity">
    <reaction evidence="5">
        <text>O-acetyl-L-serine + hydrogen sulfide = L-cysteine + acetate</text>
        <dbReference type="Rhea" id="RHEA:14829"/>
        <dbReference type="ChEBI" id="CHEBI:29919"/>
        <dbReference type="ChEBI" id="CHEBI:30089"/>
        <dbReference type="ChEBI" id="CHEBI:35235"/>
        <dbReference type="ChEBI" id="CHEBI:58340"/>
        <dbReference type="EC" id="2.5.1.47"/>
    </reaction>
</comment>
<dbReference type="EMBL" id="CP049801">
    <property type="protein sequence ID" value="QIO06982.1"/>
    <property type="molecule type" value="Genomic_DNA"/>
</dbReference>
<accession>A0A6G8RYF6</accession>
<dbReference type="Gene3D" id="3.40.50.1100">
    <property type="match status" value="2"/>
</dbReference>
<dbReference type="SUPFAM" id="SSF53686">
    <property type="entry name" value="Tryptophan synthase beta subunit-like PLP-dependent enzymes"/>
    <property type="match status" value="1"/>
</dbReference>
<dbReference type="RefSeq" id="WP_166225586.1">
    <property type="nucleotide sequence ID" value="NZ_CP049801.1"/>
</dbReference>
<dbReference type="PANTHER" id="PTHR10314">
    <property type="entry name" value="CYSTATHIONINE BETA-SYNTHASE"/>
    <property type="match status" value="1"/>
</dbReference>
<evidence type="ECO:0000256" key="2">
    <source>
        <dbReference type="ARBA" id="ARBA00004962"/>
    </source>
</evidence>
<name>A0A6G8RYF6_9GAMM</name>
<sequence>MKFTELLNVTENILVKMEMNNISGSHKYRAANYIIETGINNNLIHKDTTIIEKTGGNFGFGLLAACLKRNISVELAIGLNFSQEKKDKLQKLGARLIGQEMLEAGKTPKEVVEWHLNHQQKLGKNYFYTDQFNNSGSYLSHLETGNEISIQLKQDYPQVKELIFVGCAGTGASFTGVSEALIKNGYKLKTVLVEPSGCDSKNNVFTPHNLEGMSVGVCPPFLKWNQIDMIYHVADHEINEVKKEIFSSHGVLVGNTSAACYKAASSFQDQCNPSRKILTFFYDSGIWYK</sequence>
<dbReference type="Proteomes" id="UP000502297">
    <property type="component" value="Chromosome"/>
</dbReference>
<evidence type="ECO:0000313" key="8">
    <source>
        <dbReference type="Proteomes" id="UP000502297"/>
    </source>
</evidence>
<proteinExistence type="predicted"/>
<dbReference type="Pfam" id="PF00291">
    <property type="entry name" value="PALP"/>
    <property type="match status" value="1"/>
</dbReference>
<reference evidence="7 8" key="1">
    <citation type="submission" date="2020-03" db="EMBL/GenBank/DDBJ databases">
        <authorList>
            <person name="Zhu W."/>
        </authorList>
    </citation>
    <scope>NUCLEOTIDE SEQUENCE [LARGE SCALE GENOMIC DNA]</scope>
    <source>
        <strain evidence="7 8">323-1</strain>
    </source>
</reference>
<dbReference type="EC" id="2.5.1.47" evidence="3"/>
<dbReference type="InterPro" id="IPR001926">
    <property type="entry name" value="TrpB-like_PALP"/>
</dbReference>
<dbReference type="GO" id="GO:0004124">
    <property type="term" value="F:cysteine synthase activity"/>
    <property type="evidence" value="ECO:0007669"/>
    <property type="project" value="UniProtKB-EC"/>
</dbReference>
<gene>
    <name evidence="7" type="ORF">G8E00_14085</name>
</gene>
<dbReference type="AlphaFoldDB" id="A0A6G8RYF6"/>
<evidence type="ECO:0000256" key="3">
    <source>
        <dbReference type="ARBA" id="ARBA00012681"/>
    </source>
</evidence>
<dbReference type="InterPro" id="IPR036052">
    <property type="entry name" value="TrpB-like_PALP_sf"/>
</dbReference>
<evidence type="ECO:0000256" key="1">
    <source>
        <dbReference type="ARBA" id="ARBA00001933"/>
    </source>
</evidence>
<evidence type="ECO:0000259" key="6">
    <source>
        <dbReference type="Pfam" id="PF00291"/>
    </source>
</evidence>
<comment type="pathway">
    <text evidence="2">Amino-acid biosynthesis; L-cysteine biosynthesis; L-cysteine from L-serine: step 2/2.</text>
</comment>
<protein>
    <recommendedName>
        <fullName evidence="3">cysteine synthase</fullName>
        <ecNumber evidence="3">2.5.1.47</ecNumber>
    </recommendedName>
</protein>
<comment type="cofactor">
    <cofactor evidence="1">
        <name>pyridoxal 5'-phosphate</name>
        <dbReference type="ChEBI" id="CHEBI:597326"/>
    </cofactor>
</comment>
<feature type="domain" description="Tryptophan synthase beta chain-like PALP" evidence="6">
    <location>
        <begin position="8"/>
        <end position="281"/>
    </location>
</feature>
<keyword evidence="8" id="KW-1185">Reference proteome</keyword>
<dbReference type="InterPro" id="IPR050214">
    <property type="entry name" value="Cys_Synth/Cystath_Beta-Synth"/>
</dbReference>